<accession>A0ABW6FJU8</accession>
<organism evidence="2 3">
    <name type="scientific">Streptomyces albidochromogenes</name>
    <dbReference type="NCBI Taxonomy" id="329524"/>
    <lineage>
        <taxon>Bacteria</taxon>
        <taxon>Bacillati</taxon>
        <taxon>Actinomycetota</taxon>
        <taxon>Actinomycetes</taxon>
        <taxon>Kitasatosporales</taxon>
        <taxon>Streptomycetaceae</taxon>
        <taxon>Streptomyces</taxon>
    </lineage>
</organism>
<feature type="compositionally biased region" description="Low complexity" evidence="1">
    <location>
        <begin position="89"/>
        <end position="109"/>
    </location>
</feature>
<reference evidence="2 3" key="1">
    <citation type="submission" date="2024-09" db="EMBL/GenBank/DDBJ databases">
        <title>The Natural Products Discovery Center: Release of the First 8490 Sequenced Strains for Exploring Actinobacteria Biosynthetic Diversity.</title>
        <authorList>
            <person name="Kalkreuter E."/>
            <person name="Kautsar S.A."/>
            <person name="Yang D."/>
            <person name="Bader C.D."/>
            <person name="Teijaro C.N."/>
            <person name="Fluegel L."/>
            <person name="Davis C.M."/>
            <person name="Simpson J.R."/>
            <person name="Lauterbach L."/>
            <person name="Steele A.D."/>
            <person name="Gui C."/>
            <person name="Meng S."/>
            <person name="Li G."/>
            <person name="Viehrig K."/>
            <person name="Ye F."/>
            <person name="Su P."/>
            <person name="Kiefer A.F."/>
            <person name="Nichols A."/>
            <person name="Cepeda A.J."/>
            <person name="Yan W."/>
            <person name="Fan B."/>
            <person name="Jiang Y."/>
            <person name="Adhikari A."/>
            <person name="Zheng C.-J."/>
            <person name="Schuster L."/>
            <person name="Cowan T.M."/>
            <person name="Smanski M.J."/>
            <person name="Chevrette M.G."/>
            <person name="De Carvalho L.P.S."/>
            <person name="Shen B."/>
        </authorList>
    </citation>
    <scope>NUCLEOTIDE SEQUENCE [LARGE SCALE GENOMIC DNA]</scope>
    <source>
        <strain evidence="2 3">NPDC058348</strain>
    </source>
</reference>
<evidence type="ECO:0000313" key="2">
    <source>
        <dbReference type="EMBL" id="MFD5099950.1"/>
    </source>
</evidence>
<sequence length="166" mass="17958">MPESTFFDVNNHYEPNAAAPERPAWFNVRLTFADGARIDVLAAMSAQRITVEEVRADLPLDGFTAAAEWVEGPLGGGCRVVAEAPRAAAEPVPEQKQPPAGRARPAWPGGRAGRRIAAEAYRAAQQAGQDPVLAVMCATGRSRRRSLRLIASARDEGNLPPRHNRR</sequence>
<evidence type="ECO:0000256" key="1">
    <source>
        <dbReference type="SAM" id="MobiDB-lite"/>
    </source>
</evidence>
<dbReference type="EMBL" id="JBHXIJ010000076">
    <property type="protein sequence ID" value="MFD5099950.1"/>
    <property type="molecule type" value="Genomic_DNA"/>
</dbReference>
<proteinExistence type="predicted"/>
<protein>
    <submittedName>
        <fullName evidence="2">DUF6214 family protein</fullName>
    </submittedName>
</protein>
<name>A0ABW6FJU8_9ACTN</name>
<keyword evidence="3" id="KW-1185">Reference proteome</keyword>
<feature type="region of interest" description="Disordered" evidence="1">
    <location>
        <begin position="89"/>
        <end position="111"/>
    </location>
</feature>
<dbReference type="RefSeq" id="WP_386713418.1">
    <property type="nucleotide sequence ID" value="NZ_JBHXIJ010000076.1"/>
</dbReference>
<gene>
    <name evidence="2" type="ORF">ACFWJN_13430</name>
</gene>
<comment type="caution">
    <text evidence="2">The sequence shown here is derived from an EMBL/GenBank/DDBJ whole genome shotgun (WGS) entry which is preliminary data.</text>
</comment>
<dbReference type="Pfam" id="PF19720">
    <property type="entry name" value="DUF6214"/>
    <property type="match status" value="1"/>
</dbReference>
<dbReference type="InterPro" id="IPR046186">
    <property type="entry name" value="DUF6214"/>
</dbReference>
<evidence type="ECO:0000313" key="3">
    <source>
        <dbReference type="Proteomes" id="UP001598448"/>
    </source>
</evidence>
<dbReference type="Proteomes" id="UP001598448">
    <property type="component" value="Unassembled WGS sequence"/>
</dbReference>